<reference evidence="1 2" key="1">
    <citation type="submission" date="2015-01" db="EMBL/GenBank/DDBJ databases">
        <title>Rufibacter sp./DG31D/ whole genome sequencing.</title>
        <authorList>
            <person name="Kim M.K."/>
            <person name="Srinivasan S."/>
            <person name="Lee J.-J."/>
        </authorList>
    </citation>
    <scope>NUCLEOTIDE SEQUENCE [LARGE SCALE GENOMIC DNA]</scope>
    <source>
        <strain evidence="1 2">DG31D</strain>
    </source>
</reference>
<evidence type="ECO:0000313" key="1">
    <source>
        <dbReference type="EMBL" id="AKQ44797.1"/>
    </source>
</evidence>
<gene>
    <name evidence="1" type="ORF">TH63_02800</name>
</gene>
<dbReference type="GO" id="GO:0047355">
    <property type="term" value="F:CDP-glycerol glycerophosphotransferase activity"/>
    <property type="evidence" value="ECO:0007669"/>
    <property type="project" value="InterPro"/>
</dbReference>
<dbReference type="SUPFAM" id="SSF53756">
    <property type="entry name" value="UDP-Glycosyltransferase/glycogen phosphorylase"/>
    <property type="match status" value="1"/>
</dbReference>
<dbReference type="OrthoDB" id="848680at2"/>
<protein>
    <submittedName>
        <fullName evidence="1">Uncharacterized protein</fullName>
    </submittedName>
</protein>
<evidence type="ECO:0000313" key="2">
    <source>
        <dbReference type="Proteomes" id="UP000036458"/>
    </source>
</evidence>
<dbReference type="InterPro" id="IPR007554">
    <property type="entry name" value="Glycerophosphate_synth"/>
</dbReference>
<dbReference type="Gene3D" id="3.40.50.12580">
    <property type="match status" value="1"/>
</dbReference>
<keyword evidence="2" id="KW-1185">Reference proteome</keyword>
<dbReference type="KEGG" id="ruf:TH63_02800"/>
<dbReference type="AlphaFoldDB" id="A0A0H4VLL3"/>
<sequence>MKILLIVQPDRFDFYSYLQKAENVEWVLLWYEKPAQMKLSVKELPLNFSEVYSWQEFATPKELIQRIAPDKIIFFEIIDLRQIALIVTANNLKIPTFYLEHGAAGDKGTAIERWKEVEFSRHKLPYLIKRFRESFFDVLKSKFFYYSVTSGFHSADSLKKYAMLPFRMMQDGPNKVLAHNHFKERVPAKSIVFNRANLEEYSVYTGTQPEDALFTGVPFFDKYFKERNVVKDHIVYIEHPHLEEGSVGWTKEHHKNVAEALFDFAEKRNLHLYIKLHPKSNLSYWNSYKYNKDLVKVIQAGDYTDLYLESKLILSYSSSLLTGCLCARKNIVLLGWHPEPRVFGADFSAFGLCHVSLSPSELHEKFDYWIDNNLTLESEDSYNAFLERFNVPFDGQATSRVLEVIST</sequence>
<dbReference type="RefSeq" id="WP_048919594.1">
    <property type="nucleotide sequence ID" value="NZ_CP010777.1"/>
</dbReference>
<dbReference type="STRING" id="1379910.TH63_02800"/>
<dbReference type="EMBL" id="CP010777">
    <property type="protein sequence ID" value="AKQ44797.1"/>
    <property type="molecule type" value="Genomic_DNA"/>
</dbReference>
<dbReference type="PATRIC" id="fig|1379910.4.peg.602"/>
<organism evidence="1 2">
    <name type="scientific">Rufibacter radiotolerans</name>
    <dbReference type="NCBI Taxonomy" id="1379910"/>
    <lineage>
        <taxon>Bacteria</taxon>
        <taxon>Pseudomonadati</taxon>
        <taxon>Bacteroidota</taxon>
        <taxon>Cytophagia</taxon>
        <taxon>Cytophagales</taxon>
        <taxon>Hymenobacteraceae</taxon>
        <taxon>Rufibacter</taxon>
    </lineage>
</organism>
<dbReference type="Proteomes" id="UP000036458">
    <property type="component" value="Chromosome"/>
</dbReference>
<proteinExistence type="predicted"/>
<dbReference type="InterPro" id="IPR043148">
    <property type="entry name" value="TagF_C"/>
</dbReference>
<name>A0A0H4VLL3_9BACT</name>
<dbReference type="GO" id="GO:0016020">
    <property type="term" value="C:membrane"/>
    <property type="evidence" value="ECO:0007669"/>
    <property type="project" value="InterPro"/>
</dbReference>
<dbReference type="Pfam" id="PF04464">
    <property type="entry name" value="Glyphos_transf"/>
    <property type="match status" value="1"/>
</dbReference>
<accession>A0A0H4VLL3</accession>